<dbReference type="AlphaFoldDB" id="A0A319EBN1"/>
<sequence>MLPPTSFPQARSVKDLYASGGKGSLRYVFLHGNHARPSQPTDACIEGKVRLFNRRGEIVFDDDPARNSSHYRFAEGRCVSVNDQPEAYIPARMLVQTLLKNIQVPGLIVAEVPKDEGEVQPGQDDSFLYVAILVTGSSGVDSIPPQDGNYLDTMMRCLVPRFVVAISQRSDDYLPGDAKNLCHEIADSIMKVTEDSSDLLAFLDLYEKRYIHKPSTSPEAVLESCLLHIMKMPFELSSSIRYRLICY</sequence>
<evidence type="ECO:0000313" key="1">
    <source>
        <dbReference type="EMBL" id="PYH88522.1"/>
    </source>
</evidence>
<organism evidence="1 2">
    <name type="scientific">Aspergillus ellipticus CBS 707.79</name>
    <dbReference type="NCBI Taxonomy" id="1448320"/>
    <lineage>
        <taxon>Eukaryota</taxon>
        <taxon>Fungi</taxon>
        <taxon>Dikarya</taxon>
        <taxon>Ascomycota</taxon>
        <taxon>Pezizomycotina</taxon>
        <taxon>Eurotiomycetes</taxon>
        <taxon>Eurotiomycetidae</taxon>
        <taxon>Eurotiales</taxon>
        <taxon>Aspergillaceae</taxon>
        <taxon>Aspergillus</taxon>
        <taxon>Aspergillus subgen. Circumdati</taxon>
    </lineage>
</organism>
<protein>
    <submittedName>
        <fullName evidence="1">Uncharacterized protein</fullName>
    </submittedName>
</protein>
<gene>
    <name evidence="1" type="ORF">BO71DRAFT_423634</name>
</gene>
<dbReference type="Proteomes" id="UP000247810">
    <property type="component" value="Unassembled WGS sequence"/>
</dbReference>
<proteinExistence type="predicted"/>
<name>A0A319EBN1_9EURO</name>
<evidence type="ECO:0000313" key="2">
    <source>
        <dbReference type="Proteomes" id="UP000247810"/>
    </source>
</evidence>
<dbReference type="VEuPathDB" id="FungiDB:BO71DRAFT_423634"/>
<accession>A0A319EBN1</accession>
<reference evidence="1 2" key="1">
    <citation type="submission" date="2018-02" db="EMBL/GenBank/DDBJ databases">
        <title>The genomes of Aspergillus section Nigri reveals drivers in fungal speciation.</title>
        <authorList>
            <consortium name="DOE Joint Genome Institute"/>
            <person name="Vesth T.C."/>
            <person name="Nybo J."/>
            <person name="Theobald S."/>
            <person name="Brandl J."/>
            <person name="Frisvad J.C."/>
            <person name="Nielsen K.F."/>
            <person name="Lyhne E.K."/>
            <person name="Kogle M.E."/>
            <person name="Kuo A."/>
            <person name="Riley R."/>
            <person name="Clum A."/>
            <person name="Nolan M."/>
            <person name="Lipzen A."/>
            <person name="Salamov A."/>
            <person name="Henrissat B."/>
            <person name="Wiebenga A."/>
            <person name="De vries R.P."/>
            <person name="Grigoriev I.V."/>
            <person name="Mortensen U.H."/>
            <person name="Andersen M.R."/>
            <person name="Baker S.E."/>
        </authorList>
    </citation>
    <scope>NUCLEOTIDE SEQUENCE [LARGE SCALE GENOMIC DNA]</scope>
    <source>
        <strain evidence="1 2">CBS 707.79</strain>
    </source>
</reference>
<dbReference type="EMBL" id="KZ826085">
    <property type="protein sequence ID" value="PYH88522.1"/>
    <property type="molecule type" value="Genomic_DNA"/>
</dbReference>
<dbReference type="OrthoDB" id="4393585at2759"/>
<keyword evidence="2" id="KW-1185">Reference proteome</keyword>